<feature type="signal peptide" evidence="1">
    <location>
        <begin position="1"/>
        <end position="24"/>
    </location>
</feature>
<dbReference type="Pfam" id="PF00149">
    <property type="entry name" value="Metallophos"/>
    <property type="match status" value="1"/>
</dbReference>
<dbReference type="PANTHER" id="PTHR40446">
    <property type="entry name" value="N-ACETYLGLUCOSAMINE-1-PHOSPHODIESTER ALPHA-N-ACETYLGLUCOSAMINIDASE"/>
    <property type="match status" value="1"/>
</dbReference>
<dbReference type="EMBL" id="JBHUDE010000007">
    <property type="protein sequence ID" value="MFD1606494.1"/>
    <property type="molecule type" value="Genomic_DNA"/>
</dbReference>
<dbReference type="Pfam" id="PF09992">
    <property type="entry name" value="NAGPA"/>
    <property type="match status" value="1"/>
</dbReference>
<dbReference type="Gene3D" id="3.60.21.10">
    <property type="match status" value="1"/>
</dbReference>
<dbReference type="InterPro" id="IPR029052">
    <property type="entry name" value="Metallo-depent_PP-like"/>
</dbReference>
<dbReference type="SUPFAM" id="SSF56300">
    <property type="entry name" value="Metallo-dependent phosphatases"/>
    <property type="match status" value="1"/>
</dbReference>
<feature type="domain" description="Calcineurin-like phosphoesterase" evidence="2">
    <location>
        <begin position="762"/>
        <end position="957"/>
    </location>
</feature>
<evidence type="ECO:0000259" key="2">
    <source>
        <dbReference type="Pfam" id="PF00149"/>
    </source>
</evidence>
<keyword evidence="4" id="KW-0326">Glycosidase</keyword>
<evidence type="ECO:0000313" key="5">
    <source>
        <dbReference type="Proteomes" id="UP001597221"/>
    </source>
</evidence>
<sequence length="1131" mass="121996">MNRKWVSGLLVGLVAFSTILPAVQAEGNPVSEARSASSNKAEPMVTVGEAGETLLVNENSVKIGPGIELSQFERFDARGWLNGEVMTVDLSHEAVSTDLLFPGVISSAKPLSEMAQQAGAVGGVNGDFFDINNTKAPSGTMIQNGELLKGPQGSHNLTAGVDEQGIGKISNIFLEGNIQLPSGEYKLDALNQSGIPANGIGLYTSVWGQAQRAVSGSNVYEVVVRDGEVIAVSDQVGSGSIEEDTFIFVGNGTGANILKELSIGDPVDVSYAPKIDGENLMKFAIGGNVKLVENGQVPANLDDSTTAPRTAVGFSEDGKTMILTVVDGRQVDSRGMTFKELGELMKEYGAHQALNIDGGGSTTMVARAPGKADAEVVNQPSDGMERSVPNGIGIFAEAGSGELANFSVDTVRQDEKSTRIFPGLSRSFVGLGHDENYFPVDVEGIKWQAIPGKVGSFDEQGVFYAEKSGSAVARAQIKSVKGTKEITVLGELDRIESSQSYLGLEMGRTTTFSVTGYDKNGYSAPIETRDIELDYDEAVISLDENQDGSYTVTPLQDGGSTTIKIKVHDQMTNLPVTVGLSTVEISDFEDDSGWSVTKFPAEVGASMDIVEGRTGNGLQVNYDFSTTTATRAAYLQASPRIELPGDVQKIGVWVHGDGNGAWLRTVIEDAAGTNYTLTLADQINWSGWRYVETTLPEGIQYPVKLWRIYPVETNRDNQYTGQLIFDDLTVKVPPAIEGSEEDSKTEDPIIIKNGEIEEDRWKFAVLSDTQFVAASPNSQQVQMARKSLQQIVAADPEFLVINGDLVDTAWEEDFTFAKQILEEEVGDAFPIYYIPGNHEITGSGSLDNFLKEFGENRYDFDHNGTRFILLDSSTGSFRTSDFDQLIELRESLIEAASNPQINNVVVVGHHPTRDPLPTKNSQLADVKEAELIENWLTEFRETSKGKGAMYISGHAHTVHMERVEGVPYMVTGSAGKAPYGSPQDGGFYSWTMFGIDPTPIPDRAFGPERAAENSKVAGKEWVQAEVRPILESITVHAPETVTIGETVEVSAEGHQAGNLNFPLRYPASAKWEGSDNVFIGTGDALERAKKSNKYAAVFNPETGELTAIHSGKISLKVISNFEEAVAEVVVQ</sequence>
<evidence type="ECO:0000256" key="1">
    <source>
        <dbReference type="SAM" id="SignalP"/>
    </source>
</evidence>
<gene>
    <name evidence="4" type="ORF">ACFSBH_02275</name>
</gene>
<proteinExistence type="predicted"/>
<keyword evidence="4" id="KW-0378">Hydrolase</keyword>
<dbReference type="RefSeq" id="WP_379595852.1">
    <property type="nucleotide sequence ID" value="NZ_JBHUDE010000007.1"/>
</dbReference>
<dbReference type="InterPro" id="IPR004843">
    <property type="entry name" value="Calcineurin-like_PHP"/>
</dbReference>
<comment type="caution">
    <text evidence="4">The sequence shown here is derived from an EMBL/GenBank/DDBJ whole genome shotgun (WGS) entry which is preliminary data.</text>
</comment>
<evidence type="ECO:0000313" key="4">
    <source>
        <dbReference type="EMBL" id="MFD1606494.1"/>
    </source>
</evidence>
<name>A0ABW4HLL7_9BACI</name>
<dbReference type="InterPro" id="IPR018711">
    <property type="entry name" value="NAGPA"/>
</dbReference>
<dbReference type="GO" id="GO:0016798">
    <property type="term" value="F:hydrolase activity, acting on glycosyl bonds"/>
    <property type="evidence" value="ECO:0007669"/>
    <property type="project" value="UniProtKB-KW"/>
</dbReference>
<dbReference type="PANTHER" id="PTHR40446:SF2">
    <property type="entry name" value="N-ACETYLGLUCOSAMINE-1-PHOSPHODIESTER ALPHA-N-ACETYLGLUCOSAMINIDASE"/>
    <property type="match status" value="1"/>
</dbReference>
<dbReference type="Proteomes" id="UP001597221">
    <property type="component" value="Unassembled WGS sequence"/>
</dbReference>
<feature type="domain" description="Phosphodiester glycosidase" evidence="3">
    <location>
        <begin position="221"/>
        <end position="395"/>
    </location>
</feature>
<accession>A0ABW4HLL7</accession>
<feature type="chain" id="PRO_5046243765" evidence="1">
    <location>
        <begin position="25"/>
        <end position="1131"/>
    </location>
</feature>
<keyword evidence="1" id="KW-0732">Signal</keyword>
<evidence type="ECO:0000259" key="3">
    <source>
        <dbReference type="Pfam" id="PF09992"/>
    </source>
</evidence>
<keyword evidence="5" id="KW-1185">Reference proteome</keyword>
<protein>
    <submittedName>
        <fullName evidence="4">Phosphodiester glycosidase family protein</fullName>
    </submittedName>
</protein>
<organism evidence="4 5">
    <name type="scientific">Oceanobacillus luteolus</name>
    <dbReference type="NCBI Taxonomy" id="1274358"/>
    <lineage>
        <taxon>Bacteria</taxon>
        <taxon>Bacillati</taxon>
        <taxon>Bacillota</taxon>
        <taxon>Bacilli</taxon>
        <taxon>Bacillales</taxon>
        <taxon>Bacillaceae</taxon>
        <taxon>Oceanobacillus</taxon>
    </lineage>
</organism>
<reference evidence="5" key="1">
    <citation type="journal article" date="2019" name="Int. J. Syst. Evol. Microbiol.">
        <title>The Global Catalogue of Microorganisms (GCM) 10K type strain sequencing project: providing services to taxonomists for standard genome sequencing and annotation.</title>
        <authorList>
            <consortium name="The Broad Institute Genomics Platform"/>
            <consortium name="The Broad Institute Genome Sequencing Center for Infectious Disease"/>
            <person name="Wu L."/>
            <person name="Ma J."/>
        </authorList>
    </citation>
    <scope>NUCLEOTIDE SEQUENCE [LARGE SCALE GENOMIC DNA]</scope>
    <source>
        <strain evidence="5">CGMCC 1.12376</strain>
    </source>
</reference>